<reference evidence="16 17" key="1">
    <citation type="submission" date="2018-07" db="EMBL/GenBank/DDBJ databases">
        <title>Halioglobus sp. genome submission.</title>
        <authorList>
            <person name="Ye M.-Q."/>
            <person name="Du Z.-J."/>
        </authorList>
    </citation>
    <scope>NUCLEOTIDE SEQUENCE [LARGE SCALE GENOMIC DNA]</scope>
    <source>
        <strain evidence="16 17">U0301</strain>
    </source>
</reference>
<feature type="domain" description="TonB-dependent receptor-like beta-barrel" evidence="14">
    <location>
        <begin position="216"/>
        <end position="671"/>
    </location>
</feature>
<evidence type="ECO:0000256" key="2">
    <source>
        <dbReference type="ARBA" id="ARBA00022448"/>
    </source>
</evidence>
<evidence type="ECO:0000256" key="4">
    <source>
        <dbReference type="ARBA" id="ARBA00022496"/>
    </source>
</evidence>
<dbReference type="EMBL" id="QRAN01000005">
    <property type="protein sequence ID" value="RLQ22651.1"/>
    <property type="molecule type" value="Genomic_DNA"/>
</dbReference>
<feature type="signal peptide" evidence="13">
    <location>
        <begin position="1"/>
        <end position="25"/>
    </location>
</feature>
<keyword evidence="16" id="KW-0675">Receptor</keyword>
<keyword evidence="4" id="KW-0410">Iron transport</keyword>
<keyword evidence="3 11" id="KW-1134">Transmembrane beta strand</keyword>
<keyword evidence="7" id="KW-0406">Ion transport</keyword>
<evidence type="ECO:0000256" key="11">
    <source>
        <dbReference type="PROSITE-ProRule" id="PRU01360"/>
    </source>
</evidence>
<sequence>METTMNSFSRTPVLALVLAASGVQAAGELEEVIVTADFRASELMSSAASVSVLGELQIEERGARHLEDILSAAPNVSWSTGASRSRFVQIRGVGDLEQYAEPKYYPSVGVMVDDLELGSAANAGMLFDVSQVEVLRGPQGTRFGASAHAGMIKINSNAPTDEFEALLSGGVGNYGAYNYGAVISGPLGDTLSGRIALQQNEGDGYTENAYLDTDDSAGFDELTGRARLRWQPGANASYELALFRFDAENGYDAYSLDNDRRTWSDQPGVDEQDTLALSARGEWQLGAGTTLQAVVSDLDADLLYSYDGDWISPPVCEINTCSFGFDTSREIFDRQRDQATLDLRLLGGAEAMAAGDWRYALGIYANQSGEQLDYAYPSAWYGLYESASDYDTDRYAVYGELEYAFSDRLNLTAGARLERFEDDYRDSNGVAHDNSEELYNGELSLQYHFSDDSFGYATLALASKPGGVNVAASSQYGFMSPAFQDFMQGKLRFHDEQLLNREIGVKSRQLDGRLQLRAALFYASRDNAQLENWMWDDSAGLWIGYLDSSSDADSYGLELESSFAVNDAIELFANIGWLETEVDTITTFDLDQWAFVSKSDREQSKSPRYQYNAGIRAVLPAGFSAMLELEGRDESYFGYYHDGQLEAYDLVNANLAWSNGSVSLNLWGRNLGDEDYATHGLYFGADPRDDFAAWSNQTYYQFGAPRTYGLDISWWL</sequence>
<evidence type="ECO:0000313" key="16">
    <source>
        <dbReference type="EMBL" id="RLQ22651.1"/>
    </source>
</evidence>
<keyword evidence="9 11" id="KW-0472">Membrane</keyword>
<protein>
    <submittedName>
        <fullName evidence="16">TonB-dependent receptor</fullName>
    </submittedName>
</protein>
<comment type="similarity">
    <text evidence="11 12">Belongs to the TonB-dependent receptor family.</text>
</comment>
<evidence type="ECO:0000256" key="5">
    <source>
        <dbReference type="ARBA" id="ARBA00022692"/>
    </source>
</evidence>
<feature type="domain" description="TonB-dependent receptor plug" evidence="15">
    <location>
        <begin position="43"/>
        <end position="150"/>
    </location>
</feature>
<dbReference type="Proteomes" id="UP000265509">
    <property type="component" value="Unassembled WGS sequence"/>
</dbReference>
<evidence type="ECO:0000256" key="7">
    <source>
        <dbReference type="ARBA" id="ARBA00023065"/>
    </source>
</evidence>
<proteinExistence type="inferred from homology"/>
<evidence type="ECO:0000259" key="14">
    <source>
        <dbReference type="Pfam" id="PF00593"/>
    </source>
</evidence>
<evidence type="ECO:0000256" key="9">
    <source>
        <dbReference type="ARBA" id="ARBA00023136"/>
    </source>
</evidence>
<keyword evidence="10 11" id="KW-0998">Cell outer membrane</keyword>
<evidence type="ECO:0000259" key="15">
    <source>
        <dbReference type="Pfam" id="PF07715"/>
    </source>
</evidence>
<keyword evidence="17" id="KW-1185">Reference proteome</keyword>
<dbReference type="InterPro" id="IPR036942">
    <property type="entry name" value="Beta-barrel_TonB_sf"/>
</dbReference>
<comment type="caution">
    <text evidence="16">The sequence shown here is derived from an EMBL/GenBank/DDBJ whole genome shotgun (WGS) entry which is preliminary data.</text>
</comment>
<dbReference type="InterPro" id="IPR012910">
    <property type="entry name" value="Plug_dom"/>
</dbReference>
<dbReference type="Gene3D" id="2.40.170.20">
    <property type="entry name" value="TonB-dependent receptor, beta-barrel domain"/>
    <property type="match status" value="1"/>
</dbReference>
<evidence type="ECO:0000256" key="13">
    <source>
        <dbReference type="SAM" id="SignalP"/>
    </source>
</evidence>
<dbReference type="Pfam" id="PF07715">
    <property type="entry name" value="Plug"/>
    <property type="match status" value="1"/>
</dbReference>
<keyword evidence="8 12" id="KW-0798">TonB box</keyword>
<feature type="chain" id="PRO_5018283945" evidence="13">
    <location>
        <begin position="26"/>
        <end position="716"/>
    </location>
</feature>
<dbReference type="InterPro" id="IPR000531">
    <property type="entry name" value="Beta-barrel_TonB"/>
</dbReference>
<name>A0A3L7E2S9_9GAMM</name>
<dbReference type="Pfam" id="PF00593">
    <property type="entry name" value="TonB_dep_Rec_b-barrel"/>
    <property type="match status" value="1"/>
</dbReference>
<dbReference type="GO" id="GO:0009279">
    <property type="term" value="C:cell outer membrane"/>
    <property type="evidence" value="ECO:0007669"/>
    <property type="project" value="UniProtKB-SubCell"/>
</dbReference>
<evidence type="ECO:0000256" key="3">
    <source>
        <dbReference type="ARBA" id="ARBA00022452"/>
    </source>
</evidence>
<gene>
    <name evidence="16" type="ORF">DWB85_06620</name>
</gene>
<evidence type="ECO:0000256" key="8">
    <source>
        <dbReference type="ARBA" id="ARBA00023077"/>
    </source>
</evidence>
<evidence type="ECO:0000256" key="1">
    <source>
        <dbReference type="ARBA" id="ARBA00004571"/>
    </source>
</evidence>
<dbReference type="PANTHER" id="PTHR32552">
    <property type="entry name" value="FERRICHROME IRON RECEPTOR-RELATED"/>
    <property type="match status" value="1"/>
</dbReference>
<accession>A0A3L7E2S9</accession>
<dbReference type="PANTHER" id="PTHR32552:SF81">
    <property type="entry name" value="TONB-DEPENDENT OUTER MEMBRANE RECEPTOR"/>
    <property type="match status" value="1"/>
</dbReference>
<dbReference type="GO" id="GO:0006826">
    <property type="term" value="P:iron ion transport"/>
    <property type="evidence" value="ECO:0007669"/>
    <property type="project" value="UniProtKB-KW"/>
</dbReference>
<dbReference type="OrthoDB" id="7051185at2"/>
<dbReference type="AlphaFoldDB" id="A0A3L7E2S9"/>
<comment type="subcellular location">
    <subcellularLocation>
        <location evidence="1 11">Cell outer membrane</location>
        <topology evidence="1 11">Multi-pass membrane protein</topology>
    </subcellularLocation>
</comment>
<dbReference type="SUPFAM" id="SSF56935">
    <property type="entry name" value="Porins"/>
    <property type="match status" value="1"/>
</dbReference>
<evidence type="ECO:0000256" key="10">
    <source>
        <dbReference type="ARBA" id="ARBA00023237"/>
    </source>
</evidence>
<dbReference type="InterPro" id="IPR039426">
    <property type="entry name" value="TonB-dep_rcpt-like"/>
</dbReference>
<dbReference type="PROSITE" id="PS52016">
    <property type="entry name" value="TONB_DEPENDENT_REC_3"/>
    <property type="match status" value="1"/>
</dbReference>
<keyword evidence="5 11" id="KW-0812">Transmembrane</keyword>
<keyword evidence="13" id="KW-0732">Signal</keyword>
<evidence type="ECO:0000313" key="17">
    <source>
        <dbReference type="Proteomes" id="UP000265509"/>
    </source>
</evidence>
<evidence type="ECO:0000256" key="12">
    <source>
        <dbReference type="RuleBase" id="RU003357"/>
    </source>
</evidence>
<organism evidence="16 17">
    <name type="scientific">Seongchinamella sediminis</name>
    <dbReference type="NCBI Taxonomy" id="2283635"/>
    <lineage>
        <taxon>Bacteria</taxon>
        <taxon>Pseudomonadati</taxon>
        <taxon>Pseudomonadota</taxon>
        <taxon>Gammaproteobacteria</taxon>
        <taxon>Cellvibrionales</taxon>
        <taxon>Halieaceae</taxon>
        <taxon>Seongchinamella</taxon>
    </lineage>
</organism>
<keyword evidence="2 11" id="KW-0813">Transport</keyword>
<keyword evidence="6" id="KW-0408">Iron</keyword>
<evidence type="ECO:0000256" key="6">
    <source>
        <dbReference type="ARBA" id="ARBA00023004"/>
    </source>
</evidence>